<evidence type="ECO:0000256" key="2">
    <source>
        <dbReference type="PIRSR" id="PIRSR607760-1"/>
    </source>
</evidence>
<evidence type="ECO:0000256" key="3">
    <source>
        <dbReference type="PIRSR" id="PIRSR607760-2"/>
    </source>
</evidence>
<name>A0A4R0HCW5_9ACTN</name>
<dbReference type="EMBL" id="SJJZ01000002">
    <property type="protein sequence ID" value="TCC08401.1"/>
    <property type="molecule type" value="Genomic_DNA"/>
</dbReference>
<gene>
    <name evidence="4" type="ORF">E0H45_21185</name>
</gene>
<evidence type="ECO:0000313" key="4">
    <source>
        <dbReference type="EMBL" id="TCC08401.1"/>
    </source>
</evidence>
<comment type="caution">
    <text evidence="4">The sequence shown here is derived from an EMBL/GenBank/DDBJ whole genome shotgun (WGS) entry which is preliminary data.</text>
</comment>
<keyword evidence="2" id="KW-0464">Manganese</keyword>
<evidence type="ECO:0000313" key="5">
    <source>
        <dbReference type="Proteomes" id="UP000292346"/>
    </source>
</evidence>
<protein>
    <submittedName>
        <fullName evidence="4">Manganese catalase family protein</fullName>
    </submittedName>
</protein>
<dbReference type="Proteomes" id="UP000292346">
    <property type="component" value="Unassembled WGS sequence"/>
</dbReference>
<feature type="binding site" evidence="2">
    <location>
        <position position="35"/>
    </location>
    <ligand>
        <name>Mn(2+)</name>
        <dbReference type="ChEBI" id="CHEBI:29035"/>
        <label>1</label>
    </ligand>
</feature>
<dbReference type="OrthoDB" id="8334870at2"/>
<organism evidence="4 5">
    <name type="scientific">Kribbella soli</name>
    <dbReference type="NCBI Taxonomy" id="1124743"/>
    <lineage>
        <taxon>Bacteria</taxon>
        <taxon>Bacillati</taxon>
        <taxon>Actinomycetota</taxon>
        <taxon>Actinomycetes</taxon>
        <taxon>Propionibacteriales</taxon>
        <taxon>Kribbellaceae</taxon>
        <taxon>Kribbella</taxon>
    </lineage>
</organism>
<proteinExistence type="inferred from homology"/>
<dbReference type="Gene3D" id="1.20.1260.10">
    <property type="match status" value="1"/>
</dbReference>
<comment type="cofactor">
    <cofactor evidence="3">
        <name>Ca(2+)</name>
        <dbReference type="ChEBI" id="CHEBI:29108"/>
    </cofactor>
    <text evidence="3">Binds 1 Ca(2+) ion per subunit.</text>
</comment>
<dbReference type="InterPro" id="IPR012347">
    <property type="entry name" value="Ferritin-like"/>
</dbReference>
<dbReference type="AlphaFoldDB" id="A0A4R0HCW5"/>
<reference evidence="4 5" key="1">
    <citation type="submission" date="2019-02" db="EMBL/GenBank/DDBJ databases">
        <title>Kribbella capetownensis sp. nov. and Kribbella speibonae sp. nov., isolated from soil.</title>
        <authorList>
            <person name="Curtis S.M."/>
            <person name="Norton I."/>
            <person name="Everest G.J."/>
            <person name="Meyers P.R."/>
        </authorList>
    </citation>
    <scope>NUCLEOTIDE SEQUENCE [LARGE SCALE GENOMIC DNA]</scope>
    <source>
        <strain evidence="4 5">KCTC 29219</strain>
    </source>
</reference>
<feature type="binding site" evidence="3">
    <location>
        <position position="57"/>
    </location>
    <ligand>
        <name>Ca(2+)</name>
        <dbReference type="ChEBI" id="CHEBI:29108"/>
    </ligand>
</feature>
<sequence length="202" mass="22189">MFTHRQDLQFTTVPEHPDAMYARRLEDVLGGQYNEIGVAMHYMFQPWDMHVPGKYRDLVFALGSEQVANIEMLATMIAQLLEHAPPSVLDTAVRLDPTVAAVIAGTDLEQAIASGAGPQAADNPWKVASSNVSRNLAADFQTNATAELDRRMQFSRLYRLTDDAGIRYLLSCLLARAAANQRLCRSVSAELNEGAPPQATES</sequence>
<comment type="similarity">
    <text evidence="1">Belongs to the manganese catalase family.</text>
</comment>
<keyword evidence="5" id="KW-1185">Reference proteome</keyword>
<keyword evidence="2" id="KW-0479">Metal-binding</keyword>
<dbReference type="InterPro" id="IPR007760">
    <property type="entry name" value="Mn_catalase"/>
</dbReference>
<dbReference type="RefSeq" id="WP_131339796.1">
    <property type="nucleotide sequence ID" value="NZ_SJJZ01000002.1"/>
</dbReference>
<accession>A0A4R0HCW5</accession>
<feature type="binding site" evidence="2">
    <location>
        <position position="147"/>
    </location>
    <ligand>
        <name>Mn(2+)</name>
        <dbReference type="ChEBI" id="CHEBI:29035"/>
        <label>1</label>
    </ligand>
</feature>
<keyword evidence="3" id="KW-0106">Calcium</keyword>
<dbReference type="GO" id="GO:0046872">
    <property type="term" value="F:metal ion binding"/>
    <property type="evidence" value="ECO:0007669"/>
    <property type="project" value="UniProtKB-KW"/>
</dbReference>
<dbReference type="InterPro" id="IPR009078">
    <property type="entry name" value="Ferritin-like_SF"/>
</dbReference>
<comment type="cofactor">
    <cofactor evidence="2">
        <name>Mn(2+)</name>
        <dbReference type="ChEBI" id="CHEBI:29035"/>
    </cofactor>
    <text evidence="2">Binds 2 manganese ions per subunit.</text>
</comment>
<dbReference type="SUPFAM" id="SSF47240">
    <property type="entry name" value="Ferritin-like"/>
    <property type="match status" value="1"/>
</dbReference>
<evidence type="ECO:0000256" key="1">
    <source>
        <dbReference type="ARBA" id="ARBA00007644"/>
    </source>
</evidence>
<dbReference type="Pfam" id="PF05067">
    <property type="entry name" value="Mn_catalase"/>
    <property type="match status" value="1"/>
</dbReference>